<evidence type="ECO:0000313" key="2">
    <source>
        <dbReference type="EMBL" id="GAA3119067.1"/>
    </source>
</evidence>
<gene>
    <name evidence="2" type="ORF">GCM10010521_03270</name>
</gene>
<dbReference type="EMBL" id="BAAAVM010000001">
    <property type="protein sequence ID" value="GAA3119067.1"/>
    <property type="molecule type" value="Genomic_DNA"/>
</dbReference>
<sequence length="161" mass="16850">MNHRYVSGAVVAASAAALLVTAGGPSSASPTAAASTAVSANAGSARATGAAWKPCLLPAGYKHFFKLESAKNVRGKTVVRVTPETCKVNTENDEDVVYTPSGAAKSLAFASGASVKVLKDTTTMTVAPKWLVNHKLGNSPYFYYRVDGQSRITAMQEIYHP</sequence>
<organism evidence="2 3">
    <name type="scientific">Streptomyces rameus</name>
    <dbReference type="NCBI Taxonomy" id="68261"/>
    <lineage>
        <taxon>Bacteria</taxon>
        <taxon>Bacillati</taxon>
        <taxon>Actinomycetota</taxon>
        <taxon>Actinomycetes</taxon>
        <taxon>Kitasatosporales</taxon>
        <taxon>Streptomycetaceae</taxon>
        <taxon>Streptomyces</taxon>
    </lineage>
</organism>
<accession>A0ABP6MNL6</accession>
<dbReference type="Proteomes" id="UP001500893">
    <property type="component" value="Unassembled WGS sequence"/>
</dbReference>
<dbReference type="RefSeq" id="WP_345046592.1">
    <property type="nucleotide sequence ID" value="NZ_BAAAVM010000001.1"/>
</dbReference>
<evidence type="ECO:0000256" key="1">
    <source>
        <dbReference type="SAM" id="SignalP"/>
    </source>
</evidence>
<protein>
    <submittedName>
        <fullName evidence="2">Uncharacterized protein</fullName>
    </submittedName>
</protein>
<evidence type="ECO:0000313" key="3">
    <source>
        <dbReference type="Proteomes" id="UP001500893"/>
    </source>
</evidence>
<feature type="chain" id="PRO_5047121943" evidence="1">
    <location>
        <begin position="29"/>
        <end position="161"/>
    </location>
</feature>
<comment type="caution">
    <text evidence="2">The sequence shown here is derived from an EMBL/GenBank/DDBJ whole genome shotgun (WGS) entry which is preliminary data.</text>
</comment>
<reference evidence="3" key="1">
    <citation type="journal article" date="2019" name="Int. J. Syst. Evol. Microbiol.">
        <title>The Global Catalogue of Microorganisms (GCM) 10K type strain sequencing project: providing services to taxonomists for standard genome sequencing and annotation.</title>
        <authorList>
            <consortium name="The Broad Institute Genomics Platform"/>
            <consortium name="The Broad Institute Genome Sequencing Center for Infectious Disease"/>
            <person name="Wu L."/>
            <person name="Ma J."/>
        </authorList>
    </citation>
    <scope>NUCLEOTIDE SEQUENCE [LARGE SCALE GENOMIC DNA]</scope>
    <source>
        <strain evidence="3">JCM 11574</strain>
    </source>
</reference>
<feature type="signal peptide" evidence="1">
    <location>
        <begin position="1"/>
        <end position="28"/>
    </location>
</feature>
<name>A0ABP6MNL6_9ACTN</name>
<keyword evidence="1" id="KW-0732">Signal</keyword>
<proteinExistence type="predicted"/>
<keyword evidence="3" id="KW-1185">Reference proteome</keyword>